<sequence>MKVIITAVLVCIIGAAFQVNADIYRPGVDVLADIYRPGVPLLADIYQSASESSIIA</sequence>
<name>A0ABZ0GT80_9GAMM</name>
<organism evidence="1 2">
    <name type="scientific">Thalassotalea fonticola</name>
    <dbReference type="NCBI Taxonomy" id="3065649"/>
    <lineage>
        <taxon>Bacteria</taxon>
        <taxon>Pseudomonadati</taxon>
        <taxon>Pseudomonadota</taxon>
        <taxon>Gammaproteobacteria</taxon>
        <taxon>Alteromonadales</taxon>
        <taxon>Colwelliaceae</taxon>
        <taxon>Thalassotalea</taxon>
    </lineage>
</organism>
<dbReference type="RefSeq" id="WP_348397671.1">
    <property type="nucleotide sequence ID" value="NZ_CP136600.1"/>
</dbReference>
<proteinExistence type="predicted"/>
<dbReference type="Proteomes" id="UP001301442">
    <property type="component" value="Chromosome"/>
</dbReference>
<evidence type="ECO:0000313" key="2">
    <source>
        <dbReference type="Proteomes" id="UP001301442"/>
    </source>
</evidence>
<gene>
    <name evidence="1" type="ORF">RI844_06710</name>
</gene>
<evidence type="ECO:0000313" key="1">
    <source>
        <dbReference type="EMBL" id="WOH38905.1"/>
    </source>
</evidence>
<dbReference type="EMBL" id="CP136600">
    <property type="protein sequence ID" value="WOH38905.1"/>
    <property type="molecule type" value="Genomic_DNA"/>
</dbReference>
<accession>A0ABZ0GT80</accession>
<reference evidence="1 2" key="1">
    <citation type="submission" date="2023-09" db="EMBL/GenBank/DDBJ databases">
        <authorList>
            <person name="Qi X."/>
        </authorList>
    </citation>
    <scope>NUCLEOTIDE SEQUENCE [LARGE SCALE GENOMIC DNA]</scope>
    <source>
        <strain evidence="1 2">S1-1</strain>
    </source>
</reference>
<keyword evidence="2" id="KW-1185">Reference proteome</keyword>
<protein>
    <submittedName>
        <fullName evidence="1">Uncharacterized protein</fullName>
    </submittedName>
</protein>